<feature type="transmembrane region" description="Helical" evidence="1">
    <location>
        <begin position="126"/>
        <end position="145"/>
    </location>
</feature>
<proteinExistence type="predicted"/>
<evidence type="ECO:0000313" key="2">
    <source>
        <dbReference type="EMBL" id="KAK8899593.1"/>
    </source>
</evidence>
<keyword evidence="1" id="KW-1133">Transmembrane helix</keyword>
<evidence type="ECO:0000313" key="3">
    <source>
        <dbReference type="Proteomes" id="UP001470230"/>
    </source>
</evidence>
<keyword evidence="1" id="KW-0812">Transmembrane</keyword>
<gene>
    <name evidence="2" type="ORF">M9Y10_001909</name>
</gene>
<comment type="caution">
    <text evidence="2">The sequence shown here is derived from an EMBL/GenBank/DDBJ whole genome shotgun (WGS) entry which is preliminary data.</text>
</comment>
<dbReference type="Proteomes" id="UP001470230">
    <property type="component" value="Unassembled WGS sequence"/>
</dbReference>
<evidence type="ECO:0000256" key="1">
    <source>
        <dbReference type="SAM" id="Phobius"/>
    </source>
</evidence>
<accession>A0ABR2L8D4</accession>
<keyword evidence="1" id="KW-0472">Membrane</keyword>
<dbReference type="EMBL" id="JAPFFF010000001">
    <property type="protein sequence ID" value="KAK8899593.1"/>
    <property type="molecule type" value="Genomic_DNA"/>
</dbReference>
<sequence length="170" mass="19296">MSQGVVVTTKDNLRDFVQKDEKEIIIRGKLAETVHKSQKLRKAGVIALFILAISLLVVPCVKLCLLPKIQTFTSDLDDQNYQSRSGSYSNDINRRRNRLTSAYEDNKKENSLNPIETITEYTKKEIISINLGLGLLVILSICSLLHKIISKYDEILFKVDGKVEVHLVHK</sequence>
<name>A0ABR2L8D4_9EUKA</name>
<reference evidence="2 3" key="1">
    <citation type="submission" date="2024-04" db="EMBL/GenBank/DDBJ databases">
        <title>Tritrichomonas musculus Genome.</title>
        <authorList>
            <person name="Alves-Ferreira E."/>
            <person name="Grigg M."/>
            <person name="Lorenzi H."/>
            <person name="Galac M."/>
        </authorList>
    </citation>
    <scope>NUCLEOTIDE SEQUENCE [LARGE SCALE GENOMIC DNA]</scope>
    <source>
        <strain evidence="2 3">EAF2021</strain>
    </source>
</reference>
<organism evidence="2 3">
    <name type="scientific">Tritrichomonas musculus</name>
    <dbReference type="NCBI Taxonomy" id="1915356"/>
    <lineage>
        <taxon>Eukaryota</taxon>
        <taxon>Metamonada</taxon>
        <taxon>Parabasalia</taxon>
        <taxon>Tritrichomonadida</taxon>
        <taxon>Tritrichomonadidae</taxon>
        <taxon>Tritrichomonas</taxon>
    </lineage>
</organism>
<feature type="transmembrane region" description="Helical" evidence="1">
    <location>
        <begin position="45"/>
        <end position="69"/>
    </location>
</feature>
<protein>
    <submittedName>
        <fullName evidence="2">Uncharacterized protein</fullName>
    </submittedName>
</protein>
<keyword evidence="3" id="KW-1185">Reference proteome</keyword>